<dbReference type="GeneTree" id="ENSGT00390000012731"/>
<dbReference type="STRING" id="59463.ENSMLUP00000012944"/>
<reference evidence="9 10" key="1">
    <citation type="journal article" date="2011" name="Nature">
        <title>A high-resolution map of human evolutionary constraint using 29 mammals.</title>
        <authorList>
            <person name="Lindblad-Toh K."/>
            <person name="Garber M."/>
            <person name="Zuk O."/>
            <person name="Lin M.F."/>
            <person name="Parker B.J."/>
            <person name="Washietl S."/>
            <person name="Kheradpour P."/>
            <person name="Ernst J."/>
            <person name="Jordan G."/>
            <person name="Mauceli E."/>
            <person name="Ward L.D."/>
            <person name="Lowe C.B."/>
            <person name="Holloway A.K."/>
            <person name="Clamp M."/>
            <person name="Gnerre S."/>
            <person name="Alfoldi J."/>
            <person name="Beal K."/>
            <person name="Chang J."/>
            <person name="Clawson H."/>
            <person name="Cuff J."/>
            <person name="Di Palma F."/>
            <person name="Fitzgerald S."/>
            <person name="Flicek P."/>
            <person name="Guttman M."/>
            <person name="Hubisz M.J."/>
            <person name="Jaffe D.B."/>
            <person name="Jungreis I."/>
            <person name="Kent W.J."/>
            <person name="Kostka D."/>
            <person name="Lara M."/>
            <person name="Martins A.L."/>
            <person name="Massingham T."/>
            <person name="Moltke I."/>
            <person name="Raney B.J."/>
            <person name="Rasmussen M.D."/>
            <person name="Robinson J."/>
            <person name="Stark A."/>
            <person name="Vilella A.J."/>
            <person name="Wen J."/>
            <person name="Xie X."/>
            <person name="Zody M.C."/>
            <person name="Baldwin J."/>
            <person name="Bloom T."/>
            <person name="Chin C.W."/>
            <person name="Heiman D."/>
            <person name="Nicol R."/>
            <person name="Nusbaum C."/>
            <person name="Young S."/>
            <person name="Wilkinson J."/>
            <person name="Worley K.C."/>
            <person name="Kovar C.L."/>
            <person name="Muzny D.M."/>
            <person name="Gibbs R.A."/>
            <person name="Cree A."/>
            <person name="Dihn H.H."/>
            <person name="Fowler G."/>
            <person name="Jhangiani S."/>
            <person name="Joshi V."/>
            <person name="Lee S."/>
            <person name="Lewis L.R."/>
            <person name="Nazareth L.V."/>
            <person name="Okwuonu G."/>
            <person name="Santibanez J."/>
            <person name="Warren W.C."/>
            <person name="Mardis E.R."/>
            <person name="Weinstock G.M."/>
            <person name="Wilson R.K."/>
            <person name="Delehaunty K."/>
            <person name="Dooling D."/>
            <person name="Fronik C."/>
            <person name="Fulton L."/>
            <person name="Fulton B."/>
            <person name="Graves T."/>
            <person name="Minx P."/>
            <person name="Sodergren E."/>
            <person name="Birney E."/>
            <person name="Margulies E.H."/>
            <person name="Herrero J."/>
            <person name="Green E.D."/>
            <person name="Haussler D."/>
            <person name="Siepel A."/>
            <person name="Goldman N."/>
            <person name="Pollard K.S."/>
            <person name="Pedersen J.S."/>
            <person name="Lander E.S."/>
            <person name="Kellis M."/>
        </authorList>
    </citation>
    <scope>NUCLEOTIDE SEQUENCE [LARGE SCALE GENOMIC DNA]</scope>
</reference>
<evidence type="ECO:0000256" key="8">
    <source>
        <dbReference type="ARBA" id="ARBA00037541"/>
    </source>
</evidence>
<dbReference type="Ensembl" id="ENSMLUT00000014232.2">
    <property type="protein sequence ID" value="ENSMLUP00000012944.2"/>
    <property type="gene ID" value="ENSMLUG00000014232.2"/>
</dbReference>
<dbReference type="HOGENOM" id="CLU_069829_1_0_1"/>
<comment type="subcellular location">
    <subcellularLocation>
        <location evidence="1">Cell projection</location>
        <location evidence="1">Cilium</location>
        <location evidence="1">Flagellum</location>
    </subcellularLocation>
</comment>
<reference evidence="9" key="2">
    <citation type="submission" date="2025-08" db="UniProtKB">
        <authorList>
            <consortium name="Ensembl"/>
        </authorList>
    </citation>
    <scope>IDENTIFICATION</scope>
</reference>
<keyword evidence="10" id="KW-1185">Reference proteome</keyword>
<evidence type="ECO:0000256" key="6">
    <source>
        <dbReference type="ARBA" id="ARBA00023273"/>
    </source>
</evidence>
<keyword evidence="5" id="KW-0969">Cilium</keyword>
<evidence type="ECO:0000256" key="2">
    <source>
        <dbReference type="ARBA" id="ARBA00022553"/>
    </source>
</evidence>
<dbReference type="FunCoup" id="G1PPK2">
    <property type="interactions" value="97"/>
</dbReference>
<dbReference type="SUPFAM" id="SSF47391">
    <property type="entry name" value="Dimerization-anchoring domain of cAMP-dependent PK regulatory subunit"/>
    <property type="match status" value="1"/>
</dbReference>
<dbReference type="GO" id="GO:0030317">
    <property type="term" value="P:flagellated sperm motility"/>
    <property type="evidence" value="ECO:0007669"/>
    <property type="project" value="Ensembl"/>
</dbReference>
<dbReference type="eggNOG" id="ENOG502R2JI">
    <property type="taxonomic scope" value="Eukaryota"/>
</dbReference>
<dbReference type="RefSeq" id="XP_006092907.1">
    <property type="nucleotide sequence ID" value="XM_006092845.3"/>
</dbReference>
<dbReference type="GO" id="GO:0048240">
    <property type="term" value="P:sperm capacitation"/>
    <property type="evidence" value="ECO:0007669"/>
    <property type="project" value="Ensembl"/>
</dbReference>
<dbReference type="InterPro" id="IPR047844">
    <property type="entry name" value="ROP_DD"/>
</dbReference>
<dbReference type="KEGG" id="mlf:102442568"/>
<dbReference type="Gene3D" id="1.20.890.10">
    <property type="entry name" value="cAMP-dependent protein kinase regulatory subunit, dimerization-anchoring domain"/>
    <property type="match status" value="1"/>
</dbReference>
<dbReference type="PANTHER" id="PTHR14952:SF12">
    <property type="entry name" value="ROPPORIN-1B"/>
    <property type="match status" value="1"/>
</dbReference>
<evidence type="ECO:0000256" key="5">
    <source>
        <dbReference type="ARBA" id="ARBA00023069"/>
    </source>
</evidence>
<dbReference type="Proteomes" id="UP000001074">
    <property type="component" value="Unassembled WGS sequence"/>
</dbReference>
<dbReference type="GO" id="GO:0061512">
    <property type="term" value="P:protein localization to cilium"/>
    <property type="evidence" value="ECO:0007669"/>
    <property type="project" value="Ensembl"/>
</dbReference>
<reference evidence="9" key="3">
    <citation type="submission" date="2025-09" db="UniProtKB">
        <authorList>
            <consortium name="Ensembl"/>
        </authorList>
    </citation>
    <scope>IDENTIFICATION</scope>
</reference>
<evidence type="ECO:0000256" key="4">
    <source>
        <dbReference type="ARBA" id="ARBA00022846"/>
    </source>
</evidence>
<dbReference type="CTD" id="54763"/>
<dbReference type="InParanoid" id="G1PPK2"/>
<comment type="similarity">
    <text evidence="7">Belongs to the ropporin family.</text>
</comment>
<dbReference type="GeneID" id="102442568"/>
<dbReference type="OrthoDB" id="10067602at2759"/>
<dbReference type="EMBL" id="AAPE02025274">
    <property type="status" value="NOT_ANNOTATED_CDS"/>
    <property type="molecule type" value="Genomic_DNA"/>
</dbReference>
<gene>
    <name evidence="9" type="primary">ROPN1</name>
</gene>
<comment type="function">
    <text evidence="8">Important for male fertility. With ROPN1L, involved in fibrous sheath integrity and sperm motility, plays a role in PKA-dependent signaling processes required for spermatozoa capacitation.</text>
</comment>
<dbReference type="GO" id="GO:0044782">
    <property type="term" value="P:cilium organization"/>
    <property type="evidence" value="ECO:0007669"/>
    <property type="project" value="Ensembl"/>
</dbReference>
<accession>G1PPK2</accession>
<keyword evidence="6" id="KW-0966">Cell projection</keyword>
<dbReference type="OMA" id="QWASDYF"/>
<dbReference type="PANTHER" id="PTHR14952">
    <property type="entry name" value="ROPPORIN-1-LIKE PROTEIN"/>
    <property type="match status" value="1"/>
</dbReference>
<protein>
    <submittedName>
        <fullName evidence="9">Rhophilin associated tail protein 1</fullName>
    </submittedName>
</protein>
<keyword evidence="3" id="KW-0832">Ubl conjugation</keyword>
<evidence type="ECO:0000313" key="10">
    <source>
        <dbReference type="Proteomes" id="UP000001074"/>
    </source>
</evidence>
<dbReference type="GO" id="GO:0097598">
    <property type="term" value="C:sperm cytoplasmic droplet"/>
    <property type="evidence" value="ECO:0007669"/>
    <property type="project" value="Ensembl"/>
</dbReference>
<dbReference type="AlphaFoldDB" id="G1PPK2"/>
<evidence type="ECO:0000256" key="3">
    <source>
        <dbReference type="ARBA" id="ARBA00022843"/>
    </source>
</evidence>
<evidence type="ECO:0000256" key="7">
    <source>
        <dbReference type="ARBA" id="ARBA00035651"/>
    </source>
</evidence>
<organism evidence="9 10">
    <name type="scientific">Myotis lucifugus</name>
    <name type="common">Little brown bat</name>
    <dbReference type="NCBI Taxonomy" id="59463"/>
    <lineage>
        <taxon>Eukaryota</taxon>
        <taxon>Metazoa</taxon>
        <taxon>Chordata</taxon>
        <taxon>Craniata</taxon>
        <taxon>Vertebrata</taxon>
        <taxon>Euteleostomi</taxon>
        <taxon>Mammalia</taxon>
        <taxon>Eutheria</taxon>
        <taxon>Laurasiatheria</taxon>
        <taxon>Chiroptera</taxon>
        <taxon>Yangochiroptera</taxon>
        <taxon>Vespertilionidae</taxon>
        <taxon>Myotis</taxon>
    </lineage>
</organism>
<sequence length="212" mass="23870">MPQTDKQICIPPELPELLKQFTKAAIRTQPPDLIQWAADYFGAMCRGEIPSVRERSEPVPSSNWAELTPELLKILHARVGGRLIVHVEELAQMWKVLSLPTELFNSVMNVGRFTEEIEWLKFLALACSSLGVTISKTLQIACEVLSCDHDSGPARIPFSTFQFLYTYIAEVDGEISASHVSRMLNYIEQEVIGPDGLIKVVDFTQNPRVRLE</sequence>
<evidence type="ECO:0000313" key="9">
    <source>
        <dbReference type="Ensembl" id="ENSMLUP00000012944.2"/>
    </source>
</evidence>
<dbReference type="CDD" id="cd23019">
    <property type="entry name" value="DD_ROP"/>
    <property type="match status" value="1"/>
</dbReference>
<keyword evidence="4" id="KW-0282">Flagellum</keyword>
<name>G1PPK2_MYOLU</name>
<dbReference type="GO" id="GO:0097228">
    <property type="term" value="C:sperm principal piece"/>
    <property type="evidence" value="ECO:0007669"/>
    <property type="project" value="Ensembl"/>
</dbReference>
<keyword evidence="2" id="KW-0597">Phosphoprotein</keyword>
<evidence type="ECO:0000256" key="1">
    <source>
        <dbReference type="ARBA" id="ARBA00004230"/>
    </source>
</evidence>
<dbReference type="FunFam" id="1.20.890.10:FF:000004">
    <property type="entry name" value="ropporin-1-like protein isoform X2"/>
    <property type="match status" value="1"/>
</dbReference>
<proteinExistence type="inferred from homology"/>